<dbReference type="CDD" id="cd00408">
    <property type="entry name" value="DHDPS-like"/>
    <property type="match status" value="1"/>
</dbReference>
<evidence type="ECO:0000256" key="4">
    <source>
        <dbReference type="PIRNR" id="PIRNR001365"/>
    </source>
</evidence>
<evidence type="ECO:0000313" key="8">
    <source>
        <dbReference type="Proteomes" id="UP000536624"/>
    </source>
</evidence>
<dbReference type="GO" id="GO:0044281">
    <property type="term" value="P:small molecule metabolic process"/>
    <property type="evidence" value="ECO:0007669"/>
    <property type="project" value="UniProtKB-ARBA"/>
</dbReference>
<evidence type="ECO:0000256" key="1">
    <source>
        <dbReference type="ARBA" id="ARBA00007592"/>
    </source>
</evidence>
<accession>A0A7X6B1I9</accession>
<dbReference type="Pfam" id="PF00701">
    <property type="entry name" value="DHDPS"/>
    <property type="match status" value="1"/>
</dbReference>
<dbReference type="InterPro" id="IPR002220">
    <property type="entry name" value="DapA-like"/>
</dbReference>
<dbReference type="PROSITE" id="PS00666">
    <property type="entry name" value="DHDPS_2"/>
    <property type="match status" value="1"/>
</dbReference>
<evidence type="ECO:0000256" key="5">
    <source>
        <dbReference type="PIRSR" id="PIRSR001365-1"/>
    </source>
</evidence>
<dbReference type="Proteomes" id="UP000536624">
    <property type="component" value="Unassembled WGS sequence"/>
</dbReference>
<dbReference type="EMBL" id="JAALLH010000002">
    <property type="protein sequence ID" value="NIY69636.1"/>
    <property type="molecule type" value="Genomic_DNA"/>
</dbReference>
<keyword evidence="2 4" id="KW-0456">Lyase</keyword>
<comment type="caution">
    <text evidence="7">The sequence shown here is derived from an EMBL/GenBank/DDBJ whole genome shotgun (WGS) entry which is preliminary data.</text>
</comment>
<dbReference type="PANTHER" id="PTHR12128:SF66">
    <property type="entry name" value="4-HYDROXY-2-OXOGLUTARATE ALDOLASE, MITOCHONDRIAL"/>
    <property type="match status" value="1"/>
</dbReference>
<protein>
    <submittedName>
        <fullName evidence="7">Dihydrodipicolinate synthetase</fullName>
    </submittedName>
</protein>
<organism evidence="7 8">
    <name type="scientific">Streptomyces malaysiensis</name>
    <dbReference type="NCBI Taxonomy" id="92644"/>
    <lineage>
        <taxon>Bacteria</taxon>
        <taxon>Bacillati</taxon>
        <taxon>Actinomycetota</taxon>
        <taxon>Actinomycetes</taxon>
        <taxon>Kitasatosporales</taxon>
        <taxon>Streptomycetaceae</taxon>
        <taxon>Streptomyces</taxon>
        <taxon>Streptomyces violaceusniger group</taxon>
    </lineage>
</organism>
<dbReference type="PIRSF" id="PIRSF001365">
    <property type="entry name" value="DHDPS"/>
    <property type="match status" value="1"/>
</dbReference>
<evidence type="ECO:0000256" key="6">
    <source>
        <dbReference type="PIRSR" id="PIRSR001365-2"/>
    </source>
</evidence>
<evidence type="ECO:0000313" key="7">
    <source>
        <dbReference type="EMBL" id="NIY69636.1"/>
    </source>
</evidence>
<feature type="active site" description="Proton donor/acceptor" evidence="5">
    <location>
        <position position="148"/>
    </location>
</feature>
<gene>
    <name evidence="7" type="ORF">SMALB_7760</name>
</gene>
<comment type="similarity">
    <text evidence="1 4">Belongs to the DapA family.</text>
</comment>
<dbReference type="Gene3D" id="3.20.20.70">
    <property type="entry name" value="Aldolase class I"/>
    <property type="match status" value="1"/>
</dbReference>
<evidence type="ECO:0000256" key="3">
    <source>
        <dbReference type="ARBA" id="ARBA00023270"/>
    </source>
</evidence>
<dbReference type="AlphaFoldDB" id="A0A7X6B1I9"/>
<sequence length="322" mass="33268">MSRYSEGWVSMSLPAPLTGVVPPLCTPFTPTGEVDTRSLAALAERLIDAGVSALFALGSSGEAAYLGDGGRRTALEAVIEAADGRVPVLAGAIDMTTARVLDHARTAAELGADAVVATAPFYTRTHPVEIADHFRRLRHGVDLPLFAYDIPVSVHSKLTPSILLPLAADATLAGVKDSSGDDGALRRLLVEVRRRGLIDSFTVLTGSELSVDGALLAGAHGVVPGLANVDPAGFVRLYEHARAGRWERAAAEQDRLAALFAITAAGDPALMGGSSSGLGGFKAALRLLGVIDCPDTAAPQVPLGEAAVKTVRQLLEEGGLLS</sequence>
<feature type="binding site" evidence="6">
    <location>
        <position position="223"/>
    </location>
    <ligand>
        <name>pyruvate</name>
        <dbReference type="ChEBI" id="CHEBI:15361"/>
    </ligand>
</feature>
<dbReference type="InterPro" id="IPR020625">
    <property type="entry name" value="Schiff_base-form_aldolases_AS"/>
</dbReference>
<dbReference type="SMART" id="SM01130">
    <property type="entry name" value="DHDPS"/>
    <property type="match status" value="1"/>
</dbReference>
<dbReference type="PRINTS" id="PR00146">
    <property type="entry name" value="DHPICSNTHASE"/>
</dbReference>
<name>A0A7X6B1I9_STRMQ</name>
<feature type="active site" description="Schiff-base intermediate with substrate" evidence="5">
    <location>
        <position position="176"/>
    </location>
</feature>
<dbReference type="PANTHER" id="PTHR12128">
    <property type="entry name" value="DIHYDRODIPICOLINATE SYNTHASE"/>
    <property type="match status" value="1"/>
</dbReference>
<reference evidence="7 8" key="1">
    <citation type="submission" date="2020-02" db="EMBL/GenBank/DDBJ databases">
        <title>Streptomyces malaysiensis DSM14702 (JHCC583434, PFL_A843) Genome sequencing and assembly.</title>
        <authorList>
            <person name="Samborskyy M."/>
        </authorList>
    </citation>
    <scope>NUCLEOTIDE SEQUENCE [LARGE SCALE GENOMIC DNA]</scope>
    <source>
        <strain evidence="7 8">DSM 14702</strain>
    </source>
</reference>
<dbReference type="GO" id="GO:0008840">
    <property type="term" value="F:4-hydroxy-tetrahydrodipicolinate synthase activity"/>
    <property type="evidence" value="ECO:0007669"/>
    <property type="project" value="TreeGrafter"/>
</dbReference>
<dbReference type="SUPFAM" id="SSF51569">
    <property type="entry name" value="Aldolase"/>
    <property type="match status" value="1"/>
</dbReference>
<keyword evidence="3" id="KW-0704">Schiff base</keyword>
<dbReference type="InterPro" id="IPR013785">
    <property type="entry name" value="Aldolase_TIM"/>
</dbReference>
<evidence type="ECO:0000256" key="2">
    <source>
        <dbReference type="ARBA" id="ARBA00023239"/>
    </source>
</evidence>
<proteinExistence type="inferred from homology"/>